<gene>
    <name evidence="2" type="ORF">PoB_004797300</name>
</gene>
<organism evidence="2 3">
    <name type="scientific">Plakobranchus ocellatus</name>
    <dbReference type="NCBI Taxonomy" id="259542"/>
    <lineage>
        <taxon>Eukaryota</taxon>
        <taxon>Metazoa</taxon>
        <taxon>Spiralia</taxon>
        <taxon>Lophotrochozoa</taxon>
        <taxon>Mollusca</taxon>
        <taxon>Gastropoda</taxon>
        <taxon>Heterobranchia</taxon>
        <taxon>Euthyneura</taxon>
        <taxon>Panpulmonata</taxon>
        <taxon>Sacoglossa</taxon>
        <taxon>Placobranchoidea</taxon>
        <taxon>Plakobranchidae</taxon>
        <taxon>Plakobranchus</taxon>
    </lineage>
</organism>
<comment type="caution">
    <text evidence="2">The sequence shown here is derived from an EMBL/GenBank/DDBJ whole genome shotgun (WGS) entry which is preliminary data.</text>
</comment>
<dbReference type="AlphaFoldDB" id="A0AAV4BQR0"/>
<evidence type="ECO:0000256" key="1">
    <source>
        <dbReference type="SAM" id="MobiDB-lite"/>
    </source>
</evidence>
<evidence type="ECO:0000313" key="3">
    <source>
        <dbReference type="Proteomes" id="UP000735302"/>
    </source>
</evidence>
<dbReference type="Proteomes" id="UP000735302">
    <property type="component" value="Unassembled WGS sequence"/>
</dbReference>
<name>A0AAV4BQR0_9GAST</name>
<dbReference type="EMBL" id="BLXT01005253">
    <property type="protein sequence ID" value="GFO21468.1"/>
    <property type="molecule type" value="Genomic_DNA"/>
</dbReference>
<keyword evidence="3" id="KW-1185">Reference proteome</keyword>
<feature type="region of interest" description="Disordered" evidence="1">
    <location>
        <begin position="52"/>
        <end position="75"/>
    </location>
</feature>
<proteinExistence type="predicted"/>
<reference evidence="2 3" key="1">
    <citation type="journal article" date="2021" name="Elife">
        <title>Chloroplast acquisition without the gene transfer in kleptoplastic sea slugs, Plakobranchus ocellatus.</title>
        <authorList>
            <person name="Maeda T."/>
            <person name="Takahashi S."/>
            <person name="Yoshida T."/>
            <person name="Shimamura S."/>
            <person name="Takaki Y."/>
            <person name="Nagai Y."/>
            <person name="Toyoda A."/>
            <person name="Suzuki Y."/>
            <person name="Arimoto A."/>
            <person name="Ishii H."/>
            <person name="Satoh N."/>
            <person name="Nishiyama T."/>
            <person name="Hasebe M."/>
            <person name="Maruyama T."/>
            <person name="Minagawa J."/>
            <person name="Obokata J."/>
            <person name="Shigenobu S."/>
        </authorList>
    </citation>
    <scope>NUCLEOTIDE SEQUENCE [LARGE SCALE GENOMIC DNA]</scope>
</reference>
<accession>A0AAV4BQR0</accession>
<protein>
    <submittedName>
        <fullName evidence="2">Uncharacterized protein</fullName>
    </submittedName>
</protein>
<evidence type="ECO:0000313" key="2">
    <source>
        <dbReference type="EMBL" id="GFO21468.1"/>
    </source>
</evidence>
<sequence>MSLPDIVLPAVRLDTRERTVGRRSTVVTIDIDADGTVDSGSTLRSAGTLLSQIRAPPPAPWPNGGPESLKSPFMD</sequence>